<dbReference type="AlphaFoldDB" id="A0A0E3LRJ1"/>
<evidence type="ECO:0000313" key="3">
    <source>
        <dbReference type="Proteomes" id="UP000033116"/>
    </source>
</evidence>
<reference evidence="2 3" key="1">
    <citation type="submission" date="2014-07" db="EMBL/GenBank/DDBJ databases">
        <title>Methanogenic archaea and the global carbon cycle.</title>
        <authorList>
            <person name="Henriksen J.R."/>
            <person name="Luke J."/>
            <person name="Reinhart S."/>
            <person name="Benedict M.N."/>
            <person name="Youngblut N.D."/>
            <person name="Metcalf M.E."/>
            <person name="Whitaker R.J."/>
            <person name="Metcalf W.W."/>
        </authorList>
    </citation>
    <scope>NUCLEOTIDE SEQUENCE [LARGE SCALE GENOMIC DNA]</scope>
    <source>
        <strain evidence="2 3">SarPi</strain>
    </source>
</reference>
<dbReference type="InterPro" id="IPR024474">
    <property type="entry name" value="Znf_dom_IS66"/>
</dbReference>
<dbReference type="EMBL" id="CP009511">
    <property type="protein sequence ID" value="AKB60111.1"/>
    <property type="molecule type" value="Genomic_DNA"/>
</dbReference>
<evidence type="ECO:0000313" key="2">
    <source>
        <dbReference type="EMBL" id="AKB60111.1"/>
    </source>
</evidence>
<protein>
    <submittedName>
        <fullName evidence="2">Mobile element protein</fullName>
    </submittedName>
</protein>
<dbReference type="HOGENOM" id="CLU_3130881_0_0_2"/>
<accession>A0A0E3LRJ1</accession>
<dbReference type="PATRIC" id="fig|1434115.4.peg.148"/>
<organism evidence="2 3">
    <name type="scientific">Methanosarcina mazei SarPi</name>
    <dbReference type="NCBI Taxonomy" id="1434115"/>
    <lineage>
        <taxon>Archaea</taxon>
        <taxon>Methanobacteriati</taxon>
        <taxon>Methanobacteriota</taxon>
        <taxon>Stenosarchaea group</taxon>
        <taxon>Methanomicrobia</taxon>
        <taxon>Methanosarcinales</taxon>
        <taxon>Methanosarcinaceae</taxon>
        <taxon>Methanosarcina</taxon>
    </lineage>
</organism>
<feature type="domain" description="Transposase IS66 zinc-finger binding" evidence="1">
    <location>
        <begin position="2"/>
        <end position="38"/>
    </location>
</feature>
<dbReference type="Pfam" id="PF13005">
    <property type="entry name" value="zf-IS66"/>
    <property type="match status" value="1"/>
</dbReference>
<dbReference type="Proteomes" id="UP000033116">
    <property type="component" value="Chromosome"/>
</dbReference>
<evidence type="ECO:0000259" key="1">
    <source>
        <dbReference type="Pfam" id="PF13005"/>
    </source>
</evidence>
<name>A0A0E3LRJ1_METMZ</name>
<proteinExistence type="predicted"/>
<sequence length="49" mass="5562">MTCCKECGSTLENVEVEAYERRQVFDIPPVNLIVTEHKSQIKPVLVVES</sequence>
<gene>
    <name evidence="2" type="ORF">MSMAP_0126</name>
</gene>